<feature type="region of interest" description="Disordered" evidence="1">
    <location>
        <begin position="282"/>
        <end position="315"/>
    </location>
</feature>
<organism evidence="2 3">
    <name type="scientific">Henosepilachna vigintioctopunctata</name>
    <dbReference type="NCBI Taxonomy" id="420089"/>
    <lineage>
        <taxon>Eukaryota</taxon>
        <taxon>Metazoa</taxon>
        <taxon>Ecdysozoa</taxon>
        <taxon>Arthropoda</taxon>
        <taxon>Hexapoda</taxon>
        <taxon>Insecta</taxon>
        <taxon>Pterygota</taxon>
        <taxon>Neoptera</taxon>
        <taxon>Endopterygota</taxon>
        <taxon>Coleoptera</taxon>
        <taxon>Polyphaga</taxon>
        <taxon>Cucujiformia</taxon>
        <taxon>Coccinelloidea</taxon>
        <taxon>Coccinellidae</taxon>
        <taxon>Epilachninae</taxon>
        <taxon>Epilachnini</taxon>
        <taxon>Henosepilachna</taxon>
    </lineage>
</organism>
<sequence length="392" mass="44180">MQDVNKVDKPKYSGSKPVIPSKPKYVPPVNLKCQKIQSQNITSGAQRPPNPSSTTDIGRTFLKSSSEECQYTTYKESYSVQGNVPTSNPAKMIISRCDEYSSCYKEKTNKFSSFESNKVVEDQQKAPNSPSTVCCSILPNAAGDCCGTININKKDIKCGDIMTKVDSLDSNSSDSGGFKDFIQPTISSVCPISDLRRNEYSTTTERKASHSEKLNERRNHSHQRQTSQPDLTYHENRHACVQNKPTVVPSAQALAHFLPSSEQQIMTSLSSTETGTTIFNRRFSQSSLPQSRNLDDSKSQKARPQISSQSSFQQSSKKLEELFAQRLERDKLAKKGMLCTSENENKKDIEEKMQVQRQIQQKLHADLQQTVKHIQEIQSTELRLPQNRKWPE</sequence>
<feature type="region of interest" description="Disordered" evidence="1">
    <location>
        <begin position="199"/>
        <end position="232"/>
    </location>
</feature>
<accession>A0AAW1UDP5</accession>
<evidence type="ECO:0000313" key="3">
    <source>
        <dbReference type="Proteomes" id="UP001431783"/>
    </source>
</evidence>
<reference evidence="2 3" key="1">
    <citation type="submission" date="2023-03" db="EMBL/GenBank/DDBJ databases">
        <title>Genome insight into feeding habits of ladybird beetles.</title>
        <authorList>
            <person name="Li H.-S."/>
            <person name="Huang Y.-H."/>
            <person name="Pang H."/>
        </authorList>
    </citation>
    <scope>NUCLEOTIDE SEQUENCE [LARGE SCALE GENOMIC DNA]</scope>
    <source>
        <strain evidence="2">SYSU_2023b</strain>
        <tissue evidence="2">Whole body</tissue>
    </source>
</reference>
<feature type="compositionally biased region" description="Polar residues" evidence="1">
    <location>
        <begin position="282"/>
        <end position="292"/>
    </location>
</feature>
<feature type="compositionally biased region" description="Polar residues" evidence="1">
    <location>
        <begin position="35"/>
        <end position="45"/>
    </location>
</feature>
<feature type="non-terminal residue" evidence="2">
    <location>
        <position position="392"/>
    </location>
</feature>
<dbReference type="EMBL" id="JARQZJ010000066">
    <property type="protein sequence ID" value="KAK9880778.1"/>
    <property type="molecule type" value="Genomic_DNA"/>
</dbReference>
<dbReference type="AlphaFoldDB" id="A0AAW1UDP5"/>
<gene>
    <name evidence="2" type="ORF">WA026_013103</name>
</gene>
<protein>
    <submittedName>
        <fullName evidence="2">Uncharacterized protein</fullName>
    </submittedName>
</protein>
<comment type="caution">
    <text evidence="2">The sequence shown here is derived from an EMBL/GenBank/DDBJ whole genome shotgun (WGS) entry which is preliminary data.</text>
</comment>
<dbReference type="Proteomes" id="UP001431783">
    <property type="component" value="Unassembled WGS sequence"/>
</dbReference>
<evidence type="ECO:0000256" key="1">
    <source>
        <dbReference type="SAM" id="MobiDB-lite"/>
    </source>
</evidence>
<evidence type="ECO:0000313" key="2">
    <source>
        <dbReference type="EMBL" id="KAK9880778.1"/>
    </source>
</evidence>
<keyword evidence="3" id="KW-1185">Reference proteome</keyword>
<feature type="compositionally biased region" description="Basic and acidic residues" evidence="1">
    <location>
        <begin position="1"/>
        <end position="11"/>
    </location>
</feature>
<proteinExistence type="predicted"/>
<feature type="compositionally biased region" description="Basic and acidic residues" evidence="1">
    <location>
        <begin position="199"/>
        <end position="218"/>
    </location>
</feature>
<feature type="compositionally biased region" description="Low complexity" evidence="1">
    <location>
        <begin position="305"/>
        <end position="315"/>
    </location>
</feature>
<name>A0AAW1UDP5_9CUCU</name>
<feature type="region of interest" description="Disordered" evidence="1">
    <location>
        <begin position="1"/>
        <end position="58"/>
    </location>
</feature>